<dbReference type="AlphaFoldDB" id="A0A9J5YXX2"/>
<name>A0A9J5YXX2_SOLCO</name>
<dbReference type="Proteomes" id="UP000824120">
    <property type="component" value="Chromosome 5"/>
</dbReference>
<sequence>MGFRSLHDVSMTLYCKFWWKFCNKTHTGTWIRENIIYGGILGNTQVWYDNWTGFGALYYATPNISCDERIQNVNELQINEEWNKEKLT</sequence>
<proteinExistence type="predicted"/>
<comment type="caution">
    <text evidence="1">The sequence shown here is derived from an EMBL/GenBank/DDBJ whole genome shotgun (WGS) entry which is preliminary data.</text>
</comment>
<protein>
    <submittedName>
        <fullName evidence="1">Uncharacterized protein</fullName>
    </submittedName>
</protein>
<organism evidence="1 2">
    <name type="scientific">Solanum commersonii</name>
    <name type="common">Commerson's wild potato</name>
    <name type="synonym">Commerson's nightshade</name>
    <dbReference type="NCBI Taxonomy" id="4109"/>
    <lineage>
        <taxon>Eukaryota</taxon>
        <taxon>Viridiplantae</taxon>
        <taxon>Streptophyta</taxon>
        <taxon>Embryophyta</taxon>
        <taxon>Tracheophyta</taxon>
        <taxon>Spermatophyta</taxon>
        <taxon>Magnoliopsida</taxon>
        <taxon>eudicotyledons</taxon>
        <taxon>Gunneridae</taxon>
        <taxon>Pentapetalae</taxon>
        <taxon>asterids</taxon>
        <taxon>lamiids</taxon>
        <taxon>Solanales</taxon>
        <taxon>Solanaceae</taxon>
        <taxon>Solanoideae</taxon>
        <taxon>Solaneae</taxon>
        <taxon>Solanum</taxon>
    </lineage>
</organism>
<dbReference type="EMBL" id="JACXVP010000005">
    <property type="protein sequence ID" value="KAG5605457.1"/>
    <property type="molecule type" value="Genomic_DNA"/>
</dbReference>
<evidence type="ECO:0000313" key="2">
    <source>
        <dbReference type="Proteomes" id="UP000824120"/>
    </source>
</evidence>
<reference evidence="1 2" key="1">
    <citation type="submission" date="2020-09" db="EMBL/GenBank/DDBJ databases">
        <title>De no assembly of potato wild relative species, Solanum commersonii.</title>
        <authorList>
            <person name="Cho K."/>
        </authorList>
    </citation>
    <scope>NUCLEOTIDE SEQUENCE [LARGE SCALE GENOMIC DNA]</scope>
    <source>
        <strain evidence="1">LZ3.2</strain>
        <tissue evidence="1">Leaf</tissue>
    </source>
</reference>
<keyword evidence="2" id="KW-1185">Reference proteome</keyword>
<accession>A0A9J5YXX2</accession>
<evidence type="ECO:0000313" key="1">
    <source>
        <dbReference type="EMBL" id="KAG5605457.1"/>
    </source>
</evidence>
<gene>
    <name evidence="1" type="ORF">H5410_026949</name>
</gene>